<comment type="caution">
    <text evidence="5">The sequence shown here is derived from an EMBL/GenBank/DDBJ whole genome shotgun (WGS) entry which is preliminary data.</text>
</comment>
<dbReference type="PANTHER" id="PTHR46020:SF4">
    <property type="entry name" value="OS04G0650200 PROTEIN"/>
    <property type="match status" value="1"/>
</dbReference>
<organism evidence="5 6">
    <name type="scientific">Flemingia macrophylla</name>
    <dbReference type="NCBI Taxonomy" id="520843"/>
    <lineage>
        <taxon>Eukaryota</taxon>
        <taxon>Viridiplantae</taxon>
        <taxon>Streptophyta</taxon>
        <taxon>Embryophyta</taxon>
        <taxon>Tracheophyta</taxon>
        <taxon>Spermatophyta</taxon>
        <taxon>Magnoliopsida</taxon>
        <taxon>eudicotyledons</taxon>
        <taxon>Gunneridae</taxon>
        <taxon>Pentapetalae</taxon>
        <taxon>rosids</taxon>
        <taxon>fabids</taxon>
        <taxon>Fabales</taxon>
        <taxon>Fabaceae</taxon>
        <taxon>Papilionoideae</taxon>
        <taxon>50 kb inversion clade</taxon>
        <taxon>NPAAA clade</taxon>
        <taxon>indigoferoid/millettioid clade</taxon>
        <taxon>Phaseoleae</taxon>
        <taxon>Flemingia</taxon>
    </lineage>
</organism>
<keyword evidence="4" id="KW-0443">Lipid metabolism</keyword>
<dbReference type="Proteomes" id="UP001603857">
    <property type="component" value="Unassembled WGS sequence"/>
</dbReference>
<sequence length="338" mass="37102">MLVLLLIFRETEGAKKTYGVYDSSNPVKLFIFGDSYVDTGNFVHSESYKVPNGITYPGKPAGRFCDGRNLADYLASYLKIETPTPYAFINSTNMQCGVNFGYGGTGVFSTSIDGPNTTSQIDSFQKLIEQNQIIKQDLQSAIALVNAGANDYTNALKDGKFLNLPSFRDSLVKQIAVNLKRIHSLGINKVAVTLLQPVGCLPVLNLIALRLECVDLLNAVSRDHNKLLLQAVQDLNQETGGQSVFITLDLYNSFLSAIETIKKQRAENSTWMNPLQPCCEGKTLADSCGTVDDNGSKRYSLCDTPTLSFFWDVVHPSQKGWSAIFPLLQSSIGQLITT</sequence>
<dbReference type="GO" id="GO:0016787">
    <property type="term" value="F:hydrolase activity"/>
    <property type="evidence" value="ECO:0007669"/>
    <property type="project" value="UniProtKB-KW"/>
</dbReference>
<dbReference type="Pfam" id="PF00657">
    <property type="entry name" value="Lipase_GDSL"/>
    <property type="match status" value="1"/>
</dbReference>
<evidence type="ECO:0000313" key="5">
    <source>
        <dbReference type="EMBL" id="KAL2324887.1"/>
    </source>
</evidence>
<evidence type="ECO:0000256" key="3">
    <source>
        <dbReference type="ARBA" id="ARBA00022963"/>
    </source>
</evidence>
<gene>
    <name evidence="5" type="ORF">Fmac_023945</name>
</gene>
<dbReference type="InterPro" id="IPR036514">
    <property type="entry name" value="SGNH_hydro_sf"/>
</dbReference>
<name>A0ABD1LN01_9FABA</name>
<dbReference type="Gene3D" id="3.40.50.1110">
    <property type="entry name" value="SGNH hydrolase"/>
    <property type="match status" value="1"/>
</dbReference>
<keyword evidence="3" id="KW-0442">Lipid degradation</keyword>
<evidence type="ECO:0000256" key="1">
    <source>
        <dbReference type="ARBA" id="ARBA00008668"/>
    </source>
</evidence>
<evidence type="ECO:0000256" key="2">
    <source>
        <dbReference type="ARBA" id="ARBA00022801"/>
    </source>
</evidence>
<dbReference type="EMBL" id="JBGMDY010000008">
    <property type="protein sequence ID" value="KAL2324887.1"/>
    <property type="molecule type" value="Genomic_DNA"/>
</dbReference>
<evidence type="ECO:0000256" key="4">
    <source>
        <dbReference type="ARBA" id="ARBA00023098"/>
    </source>
</evidence>
<proteinExistence type="inferred from homology"/>
<dbReference type="AlphaFoldDB" id="A0ABD1LN01"/>
<protein>
    <recommendedName>
        <fullName evidence="7">GDSL esterase/lipase</fullName>
    </recommendedName>
</protein>
<evidence type="ECO:0008006" key="7">
    <source>
        <dbReference type="Google" id="ProtNLM"/>
    </source>
</evidence>
<dbReference type="GO" id="GO:0016042">
    <property type="term" value="P:lipid catabolic process"/>
    <property type="evidence" value="ECO:0007669"/>
    <property type="project" value="UniProtKB-KW"/>
</dbReference>
<dbReference type="PANTHER" id="PTHR46020">
    <property type="entry name" value="OSJNBB0059K02.9 PROTEIN"/>
    <property type="match status" value="1"/>
</dbReference>
<reference evidence="5 6" key="1">
    <citation type="submission" date="2024-08" db="EMBL/GenBank/DDBJ databases">
        <title>Insights into the chromosomal genome structure of Flemingia macrophylla.</title>
        <authorList>
            <person name="Ding Y."/>
            <person name="Zhao Y."/>
            <person name="Bi W."/>
            <person name="Wu M."/>
            <person name="Zhao G."/>
            <person name="Gong Y."/>
            <person name="Li W."/>
            <person name="Zhang P."/>
        </authorList>
    </citation>
    <scope>NUCLEOTIDE SEQUENCE [LARGE SCALE GENOMIC DNA]</scope>
    <source>
        <strain evidence="5">DYQJB</strain>
        <tissue evidence="5">Leaf</tissue>
    </source>
</reference>
<dbReference type="SUPFAM" id="SSF52266">
    <property type="entry name" value="SGNH hydrolase"/>
    <property type="match status" value="1"/>
</dbReference>
<accession>A0ABD1LN01</accession>
<keyword evidence="6" id="KW-1185">Reference proteome</keyword>
<keyword evidence="2" id="KW-0378">Hydrolase</keyword>
<comment type="similarity">
    <text evidence="1">Belongs to the 'GDSL' lipolytic enzyme family.</text>
</comment>
<dbReference type="InterPro" id="IPR001087">
    <property type="entry name" value="GDSL"/>
</dbReference>
<evidence type="ECO:0000313" key="6">
    <source>
        <dbReference type="Proteomes" id="UP001603857"/>
    </source>
</evidence>